<feature type="transmembrane region" description="Helical" evidence="1">
    <location>
        <begin position="15"/>
        <end position="34"/>
    </location>
</feature>
<organism evidence="2">
    <name type="scientific">viral metagenome</name>
    <dbReference type="NCBI Taxonomy" id="1070528"/>
    <lineage>
        <taxon>unclassified sequences</taxon>
        <taxon>metagenomes</taxon>
        <taxon>organismal metagenomes</taxon>
    </lineage>
</organism>
<evidence type="ECO:0000313" key="2">
    <source>
        <dbReference type="EMBL" id="QHU21409.1"/>
    </source>
</evidence>
<keyword evidence="1" id="KW-0472">Membrane</keyword>
<keyword evidence="1" id="KW-0812">Transmembrane</keyword>
<accession>A0A6C0KUZ7</accession>
<evidence type="ECO:0000256" key="1">
    <source>
        <dbReference type="SAM" id="Phobius"/>
    </source>
</evidence>
<protein>
    <recommendedName>
        <fullName evidence="3">Transmembrane protein</fullName>
    </recommendedName>
</protein>
<sequence>MAPLPKRLKELCNPALFYFIISVIALVVSALQNVGRRNTYVLGGLTRRVPNTSLVFLVKIVYILFWTWILNLICKDGHTTISWLLVLAPFILLFAVVFLMMVSPYIEGMETKMPPSTAATVALPPTATVKDKKTVEATAVKEGFAARKKPMKKK</sequence>
<dbReference type="AlphaFoldDB" id="A0A6C0KUZ7"/>
<name>A0A6C0KUZ7_9ZZZZ</name>
<reference evidence="2" key="1">
    <citation type="journal article" date="2020" name="Nature">
        <title>Giant virus diversity and host interactions through global metagenomics.</title>
        <authorList>
            <person name="Schulz F."/>
            <person name="Roux S."/>
            <person name="Paez-Espino D."/>
            <person name="Jungbluth S."/>
            <person name="Walsh D.A."/>
            <person name="Denef V.J."/>
            <person name="McMahon K.D."/>
            <person name="Konstantinidis K.T."/>
            <person name="Eloe-Fadrosh E.A."/>
            <person name="Kyrpides N.C."/>
            <person name="Woyke T."/>
        </authorList>
    </citation>
    <scope>NUCLEOTIDE SEQUENCE</scope>
    <source>
        <strain evidence="2">GVMAG-S-3300013094-109</strain>
    </source>
</reference>
<proteinExistence type="predicted"/>
<evidence type="ECO:0008006" key="3">
    <source>
        <dbReference type="Google" id="ProtNLM"/>
    </source>
</evidence>
<feature type="transmembrane region" description="Helical" evidence="1">
    <location>
        <begin position="54"/>
        <end position="74"/>
    </location>
</feature>
<keyword evidence="1" id="KW-1133">Transmembrane helix</keyword>
<feature type="transmembrane region" description="Helical" evidence="1">
    <location>
        <begin position="81"/>
        <end position="106"/>
    </location>
</feature>
<dbReference type="EMBL" id="MN740989">
    <property type="protein sequence ID" value="QHU21409.1"/>
    <property type="molecule type" value="Genomic_DNA"/>
</dbReference>